<accession>A0ABS6SYB6</accession>
<evidence type="ECO:0000313" key="2">
    <source>
        <dbReference type="Proteomes" id="UP000756530"/>
    </source>
</evidence>
<dbReference type="EMBL" id="JAHUZE010000001">
    <property type="protein sequence ID" value="MBV7377341.1"/>
    <property type="molecule type" value="Genomic_DNA"/>
</dbReference>
<dbReference type="RefSeq" id="WP_218390233.1">
    <property type="nucleotide sequence ID" value="NZ_JAHUZE010000001.1"/>
</dbReference>
<evidence type="ECO:0000313" key="1">
    <source>
        <dbReference type="EMBL" id="MBV7377341.1"/>
    </source>
</evidence>
<proteinExistence type="predicted"/>
<organism evidence="1 2">
    <name type="scientific">Maritimibacter dapengensis</name>
    <dbReference type="NCBI Taxonomy" id="2836868"/>
    <lineage>
        <taxon>Bacteria</taxon>
        <taxon>Pseudomonadati</taxon>
        <taxon>Pseudomonadota</taxon>
        <taxon>Alphaproteobacteria</taxon>
        <taxon>Rhodobacterales</taxon>
        <taxon>Roseobacteraceae</taxon>
        <taxon>Maritimibacter</taxon>
    </lineage>
</organism>
<keyword evidence="2" id="KW-1185">Reference proteome</keyword>
<reference evidence="1 2" key="1">
    <citation type="submission" date="2021-05" db="EMBL/GenBank/DDBJ databases">
        <title>Culturable bacteria isolated from Daya Bay.</title>
        <authorList>
            <person name="Zheng W."/>
            <person name="Yu S."/>
            <person name="Huang Y."/>
        </authorList>
    </citation>
    <scope>NUCLEOTIDE SEQUENCE [LARGE SCALE GENOMIC DNA]</scope>
    <source>
        <strain evidence="1 2">DP4N28-5</strain>
    </source>
</reference>
<gene>
    <name evidence="1" type="ORF">KJP28_00280</name>
</gene>
<comment type="caution">
    <text evidence="1">The sequence shown here is derived from an EMBL/GenBank/DDBJ whole genome shotgun (WGS) entry which is preliminary data.</text>
</comment>
<name>A0ABS6SYB6_9RHOB</name>
<sequence>MKTESFWAEEENFWLEGPDFYRANMVPDAVMEFPEPTGTLKGPQILAALENAPRWEKVVFFDRSREMLGNKVRLTYRAEGWQNGEAIYVAKCDSTYVKMGGEWLLTHHRQEPIGS</sequence>
<protein>
    <submittedName>
        <fullName evidence="1">Nuclear transport factor 2 family protein</fullName>
    </submittedName>
</protein>
<dbReference type="Proteomes" id="UP000756530">
    <property type="component" value="Unassembled WGS sequence"/>
</dbReference>